<dbReference type="EMBL" id="LNIX01000004">
    <property type="protein sequence ID" value="OXA55473.1"/>
    <property type="molecule type" value="Genomic_DNA"/>
</dbReference>
<dbReference type="Gene3D" id="3.80.10.10">
    <property type="entry name" value="Ribonuclease Inhibitor"/>
    <property type="match status" value="1"/>
</dbReference>
<feature type="region of interest" description="Disordered" evidence="1">
    <location>
        <begin position="43"/>
        <end position="108"/>
    </location>
</feature>
<dbReference type="InterPro" id="IPR036047">
    <property type="entry name" value="F-box-like_dom_sf"/>
</dbReference>
<keyword evidence="4" id="KW-1185">Reference proteome</keyword>
<dbReference type="SMART" id="SM00256">
    <property type="entry name" value="FBOX"/>
    <property type="match status" value="1"/>
</dbReference>
<dbReference type="SUPFAM" id="SSF81383">
    <property type="entry name" value="F-box domain"/>
    <property type="match status" value="1"/>
</dbReference>
<dbReference type="SUPFAM" id="SSF52047">
    <property type="entry name" value="RNI-like"/>
    <property type="match status" value="1"/>
</dbReference>
<dbReference type="InterPro" id="IPR032675">
    <property type="entry name" value="LRR_dom_sf"/>
</dbReference>
<feature type="compositionally biased region" description="Basic and acidic residues" evidence="1">
    <location>
        <begin position="87"/>
        <end position="97"/>
    </location>
</feature>
<accession>A0A226ECZ6</accession>
<reference evidence="3 4" key="1">
    <citation type="submission" date="2015-12" db="EMBL/GenBank/DDBJ databases">
        <title>The genome of Folsomia candida.</title>
        <authorList>
            <person name="Faddeeva A."/>
            <person name="Derks M.F."/>
            <person name="Anvar Y."/>
            <person name="Smit S."/>
            <person name="Van Straalen N."/>
            <person name="Roelofs D."/>
        </authorList>
    </citation>
    <scope>NUCLEOTIDE SEQUENCE [LARGE SCALE GENOMIC DNA]</scope>
    <source>
        <strain evidence="3 4">VU population</strain>
        <tissue evidence="3">Whole body</tissue>
    </source>
</reference>
<evidence type="ECO:0000259" key="2">
    <source>
        <dbReference type="PROSITE" id="PS50181"/>
    </source>
</evidence>
<dbReference type="PROSITE" id="PS50181">
    <property type="entry name" value="FBOX"/>
    <property type="match status" value="1"/>
</dbReference>
<proteinExistence type="predicted"/>
<feature type="compositionally biased region" description="Acidic residues" evidence="1">
    <location>
        <begin position="72"/>
        <end position="86"/>
    </location>
</feature>
<feature type="domain" description="F-box" evidence="2">
    <location>
        <begin position="126"/>
        <end position="172"/>
    </location>
</feature>
<dbReference type="Pfam" id="PF00646">
    <property type="entry name" value="F-box"/>
    <property type="match status" value="1"/>
</dbReference>
<organism evidence="3 4">
    <name type="scientific">Folsomia candida</name>
    <name type="common">Springtail</name>
    <dbReference type="NCBI Taxonomy" id="158441"/>
    <lineage>
        <taxon>Eukaryota</taxon>
        <taxon>Metazoa</taxon>
        <taxon>Ecdysozoa</taxon>
        <taxon>Arthropoda</taxon>
        <taxon>Hexapoda</taxon>
        <taxon>Collembola</taxon>
        <taxon>Entomobryomorpha</taxon>
        <taxon>Isotomoidea</taxon>
        <taxon>Isotomidae</taxon>
        <taxon>Proisotominae</taxon>
        <taxon>Folsomia</taxon>
    </lineage>
</organism>
<evidence type="ECO:0000313" key="3">
    <source>
        <dbReference type="EMBL" id="OXA55473.1"/>
    </source>
</evidence>
<dbReference type="Gene3D" id="1.20.1280.50">
    <property type="match status" value="1"/>
</dbReference>
<sequence length="607" mass="70312">MPPRLLLVGWRRMGVGWLFFWLLLRQFLSNIFGIRRKRMEKKQHQELQQQHESFSKVDEDSPEAMEDSVISDFEDMSDDDQEEEMSDHDQDQEMLDHDQEEEQCAEPVTGTEVAVAEKTDGKMLKDIFEILIPGDITRLIFNRLDTEEREEARLVSKRWAELIDSTLKWKPYLYDHGIKELKRFIRKGYPIDELNVSKLQGFVYPESGMGFVKVRAIHFLPFKDRGEKKYRGISSDNLRNMMLELKNVEEIHLHSMALNEADKLSFQSMDLPMLKSLEISTLDTDGPGFDVCLKAIDNTYPSLVQLRASIFFDVDGELIELPPYYKNIFQFCVRHKETLRDFHVDFNTGGYVEPMAADLTEDLEMSAEEFLQLKTELTSVRLDKFVMAPTVYEGQNRFTLACTLLESQKYLTVLKIPNLHRCNKTMWTHVKAAISQCSSTLTTIVIQGCFCPSDGIMEHYSCTALHSCRNLKDLQLSVCGLIVGDIQHIPRQSLQILDLNLDRDQLAFVADGHFKELRKLIIRPKKSEADSPIPAMTFTQFLKILKNLPALTNLVMYTKATEWKKVKKFSVRNIGLVVTKCPEEMEIGPKYQMITINRSMFQYNFES</sequence>
<gene>
    <name evidence="3" type="ORF">Fcan01_09678</name>
</gene>
<comment type="caution">
    <text evidence="3">The sequence shown here is derived from an EMBL/GenBank/DDBJ whole genome shotgun (WGS) entry which is preliminary data.</text>
</comment>
<name>A0A226ECZ6_FOLCA</name>
<dbReference type="InterPro" id="IPR001810">
    <property type="entry name" value="F-box_dom"/>
</dbReference>
<evidence type="ECO:0000313" key="4">
    <source>
        <dbReference type="Proteomes" id="UP000198287"/>
    </source>
</evidence>
<dbReference type="AlphaFoldDB" id="A0A226ECZ6"/>
<evidence type="ECO:0000256" key="1">
    <source>
        <dbReference type="SAM" id="MobiDB-lite"/>
    </source>
</evidence>
<dbReference type="Proteomes" id="UP000198287">
    <property type="component" value="Unassembled WGS sequence"/>
</dbReference>
<protein>
    <recommendedName>
        <fullName evidence="2">F-box domain-containing protein</fullName>
    </recommendedName>
</protein>